<protein>
    <submittedName>
        <fullName evidence="1">Uncharacterized protein</fullName>
    </submittedName>
</protein>
<dbReference type="EMBL" id="SORL01000011">
    <property type="protein sequence ID" value="TDY60793.1"/>
    <property type="molecule type" value="Genomic_DNA"/>
</dbReference>
<sequence>MKLFPTIEEVFKEPKGYYKYVFFPLLTIDLKEHNLGDGLVHFVSVWGNGDPDDELDPGNFEYNYIKFIREGDKYKFNGKIEGIETFKSVEKWYKEADKEYQENKIDYLKQRERNQVAESNLNRSLEKRKKVDFDYYHYSKGLFNYWITRDKYLETEKFIQGGFYSDANSGHEREIFEQIGGEIDYDEFEYFIELLENNDESKETKQFIGSVTGYNYLSFGEDRIHLFLDKNKNEILTYADWS</sequence>
<keyword evidence="2" id="KW-1185">Reference proteome</keyword>
<comment type="caution">
    <text evidence="1">The sequence shown here is derived from an EMBL/GenBank/DDBJ whole genome shotgun (WGS) entry which is preliminary data.</text>
</comment>
<reference evidence="1 2" key="1">
    <citation type="submission" date="2019-03" db="EMBL/GenBank/DDBJ databases">
        <title>Genomic Encyclopedia of Type Strains, Phase III (KMG-III): the genomes of soil and plant-associated and newly described type strains.</title>
        <authorList>
            <person name="Whitman W."/>
        </authorList>
    </citation>
    <scope>NUCLEOTIDE SEQUENCE [LARGE SCALE GENOMIC DNA]</scope>
    <source>
        <strain evidence="1 2">CECT 8301</strain>
    </source>
</reference>
<dbReference type="Proteomes" id="UP000294824">
    <property type="component" value="Unassembled WGS sequence"/>
</dbReference>
<dbReference type="RefSeq" id="WP_133968918.1">
    <property type="nucleotide sequence ID" value="NZ_SORL01000011.1"/>
</dbReference>
<evidence type="ECO:0000313" key="1">
    <source>
        <dbReference type="EMBL" id="TDY60793.1"/>
    </source>
</evidence>
<gene>
    <name evidence="1" type="ORF">DFQ06_3378</name>
</gene>
<evidence type="ECO:0000313" key="2">
    <source>
        <dbReference type="Proteomes" id="UP000294824"/>
    </source>
</evidence>
<proteinExistence type="predicted"/>
<accession>A0A4R8M636</accession>
<dbReference type="AlphaFoldDB" id="A0A4R8M636"/>
<name>A0A4R8M636_9FLAO</name>
<organism evidence="1 2">
    <name type="scientific">Algibacter lectus</name>
    <dbReference type="NCBI Taxonomy" id="221126"/>
    <lineage>
        <taxon>Bacteria</taxon>
        <taxon>Pseudomonadati</taxon>
        <taxon>Bacteroidota</taxon>
        <taxon>Flavobacteriia</taxon>
        <taxon>Flavobacteriales</taxon>
        <taxon>Flavobacteriaceae</taxon>
        <taxon>Algibacter</taxon>
    </lineage>
</organism>